<reference evidence="3" key="2">
    <citation type="submission" date="2021-03" db="UniProtKB">
        <authorList>
            <consortium name="Ensembl"/>
        </authorList>
    </citation>
    <scope>IDENTIFICATION</scope>
</reference>
<dbReference type="SUPFAM" id="SSF56574">
    <property type="entry name" value="Serpins"/>
    <property type="match status" value="1"/>
</dbReference>
<dbReference type="InParanoid" id="A0A803JX83"/>
<dbReference type="Ensembl" id="ENSXETT00000107989">
    <property type="protein sequence ID" value="ENSXETP00000112621"/>
    <property type="gene ID" value="ENSXETG00000027686"/>
</dbReference>
<name>A0A803JX83_XENTR</name>
<comment type="similarity">
    <text evidence="1">Belongs to the serpin family.</text>
</comment>
<dbReference type="Gene3D" id="3.30.497.10">
    <property type="entry name" value="Antithrombin, subunit I, domain 2"/>
    <property type="match status" value="1"/>
</dbReference>
<dbReference type="GO" id="GO:0016525">
    <property type="term" value="P:negative regulation of angiogenesis"/>
    <property type="evidence" value="ECO:0007669"/>
    <property type="project" value="InterPro"/>
</dbReference>
<dbReference type="InterPro" id="IPR042185">
    <property type="entry name" value="Serpin_sf_2"/>
</dbReference>
<reference evidence="3" key="1">
    <citation type="journal article" date="2010" name="Science">
        <title>The genome of the Western clawed frog Xenopus tropicalis.</title>
        <authorList>
            <person name="Hellsten U."/>
            <person name="Harland R.M."/>
            <person name="Gilchrist M.J."/>
            <person name="Hendrix D."/>
            <person name="Jurka J."/>
            <person name="Kapitonov V."/>
            <person name="Ovcharenko I."/>
            <person name="Putnam N.H."/>
            <person name="Shu S."/>
            <person name="Taher L."/>
            <person name="Blitz I.L."/>
            <person name="Blumberg B."/>
            <person name="Dichmann D.S."/>
            <person name="Dubchak I."/>
            <person name="Amaya E."/>
            <person name="Detter J.C."/>
            <person name="Fletcher R."/>
            <person name="Gerhard D.S."/>
            <person name="Goodstein D."/>
            <person name="Graves T."/>
            <person name="Grigoriev I.V."/>
            <person name="Grimwood J."/>
            <person name="Kawashima T."/>
            <person name="Lindquist E."/>
            <person name="Lucas S.M."/>
            <person name="Mead P.E."/>
            <person name="Mitros T."/>
            <person name="Ogino H."/>
            <person name="Ohta Y."/>
            <person name="Poliakov A.V."/>
            <person name="Pollet N."/>
            <person name="Robert J."/>
            <person name="Salamov A."/>
            <person name="Sater A.K."/>
            <person name="Schmutz J."/>
            <person name="Terry A."/>
            <person name="Vize P.D."/>
            <person name="Warren W.C."/>
            <person name="Wells D."/>
            <person name="Wills A."/>
            <person name="Wilson R.K."/>
            <person name="Zimmerman L.B."/>
            <person name="Zorn A.M."/>
            <person name="Grainger R."/>
            <person name="Grammer T."/>
            <person name="Khokha M.K."/>
            <person name="Richardson P.M."/>
            <person name="Rokhsar D.S."/>
        </authorList>
    </citation>
    <scope>NUCLEOTIDE SEQUENCE [LARGE SCALE GENOMIC DNA]</scope>
    <source>
        <strain evidence="3">Nigerian</strain>
    </source>
</reference>
<dbReference type="Pfam" id="PF00079">
    <property type="entry name" value="Serpin"/>
    <property type="match status" value="1"/>
</dbReference>
<evidence type="ECO:0000313" key="3">
    <source>
        <dbReference type="Ensembl" id="ENSXETP00000112621"/>
    </source>
</evidence>
<gene>
    <name evidence="3" type="primary">serpinf1</name>
</gene>
<dbReference type="InterPro" id="IPR023796">
    <property type="entry name" value="Serpin_dom"/>
</dbReference>
<dbReference type="Gene3D" id="2.30.39.10">
    <property type="entry name" value="Alpha-1-antitrypsin, domain 1"/>
    <property type="match status" value="1"/>
</dbReference>
<dbReference type="PROSITE" id="PS00284">
    <property type="entry name" value="SERPIN"/>
    <property type="match status" value="1"/>
</dbReference>
<proteinExistence type="inferred from homology"/>
<accession>A0A803JX83</accession>
<evidence type="ECO:0000259" key="2">
    <source>
        <dbReference type="SMART" id="SM00093"/>
    </source>
</evidence>
<dbReference type="Bgee" id="ENSXETG00000027686">
    <property type="expression patterns" value="Expressed in skeletal muscle tissue and 17 other cell types or tissues"/>
</dbReference>
<dbReference type="InterPro" id="IPR042178">
    <property type="entry name" value="Serpin_sf_1"/>
</dbReference>
<evidence type="ECO:0000256" key="1">
    <source>
        <dbReference type="RuleBase" id="RU000411"/>
    </source>
</evidence>
<dbReference type="InterPro" id="IPR000215">
    <property type="entry name" value="Serpin_fam"/>
</dbReference>
<protein>
    <submittedName>
        <fullName evidence="3">Serpin peptidase inhibitor, clade F (alpha-2 antiplasmin, pigment epithelium-derived factor), member 1</fullName>
    </submittedName>
</protein>
<dbReference type="InterPro" id="IPR036186">
    <property type="entry name" value="Serpin_sf"/>
</dbReference>
<dbReference type="FunCoup" id="A0A803JX83">
    <property type="interactions" value="409"/>
</dbReference>
<dbReference type="Xenbase" id="XB-GENE-945026">
    <property type="gene designation" value="serpinf1"/>
</dbReference>
<dbReference type="CDD" id="cd02052">
    <property type="entry name" value="serpinF1_PEDF"/>
    <property type="match status" value="1"/>
</dbReference>
<dbReference type="PANTHER" id="PTHR11461">
    <property type="entry name" value="SERINE PROTEASE INHIBITOR, SERPIN"/>
    <property type="match status" value="1"/>
</dbReference>
<dbReference type="PANTHER" id="PTHR11461:SF84">
    <property type="entry name" value="PIGMENT EPITHELIUM-DERIVED FACTOR"/>
    <property type="match status" value="1"/>
</dbReference>
<dbReference type="GeneTree" id="ENSGT00940000158112"/>
<sequence length="444" mass="50244">MAGIFSCVVWPTPVYRIYCKEFTKKGKTQESSKLTMKIYLALLFTGSFLSYTSAQNAADEVPTEVEEEDPFYKSPINRLASSASNFGYDLYRMQANKNPNSNIIISPLSIATSLSSLSLGGGQRTESLIQRSLYYDLLNDPEVHATYKDLLASFTSQASGLKSTWRIMLERRLRLRMDFVTQVEKFYGNKPKVLTGSTRLDLQEANDFIQKQTQGKVVKFFKEIPTSVSILLLGTTYLKGQWAYKFNPRETVQREFHLDEQTSVTVPMMSSKNIPVRYGLDSDFNCKIVQLPLTGGVSIMFFLPNTVTQNLTMIEEGLTSEFVHDIDQALQPINLVLSVPKLKLNYEAELKEALQESKLQSLFATPDFSKISSKPLKLSYVVHKATLELNEEGAETAPKPEDSHRNYFPLEYHLDHPFLFVLRANDNGALLFIGKVMDPKGFSF</sequence>
<dbReference type="GO" id="GO:0050769">
    <property type="term" value="P:positive regulation of neurogenesis"/>
    <property type="evidence" value="ECO:0007669"/>
    <property type="project" value="InterPro"/>
</dbReference>
<dbReference type="GO" id="GO:0004867">
    <property type="term" value="F:serine-type endopeptidase inhibitor activity"/>
    <property type="evidence" value="ECO:0007669"/>
    <property type="project" value="InterPro"/>
</dbReference>
<dbReference type="InterPro" id="IPR033832">
    <property type="entry name" value="PEDF_serpin_dom"/>
</dbReference>
<feature type="domain" description="Serpin" evidence="2">
    <location>
        <begin position="88"/>
        <end position="439"/>
    </location>
</feature>
<dbReference type="GO" id="GO:0005615">
    <property type="term" value="C:extracellular space"/>
    <property type="evidence" value="ECO:0007669"/>
    <property type="project" value="InterPro"/>
</dbReference>
<dbReference type="AlphaFoldDB" id="A0A803JX83"/>
<organism evidence="3">
    <name type="scientific">Xenopus tropicalis</name>
    <name type="common">Western clawed frog</name>
    <name type="synonym">Silurana tropicalis</name>
    <dbReference type="NCBI Taxonomy" id="8364"/>
    <lineage>
        <taxon>Eukaryota</taxon>
        <taxon>Metazoa</taxon>
        <taxon>Chordata</taxon>
        <taxon>Craniata</taxon>
        <taxon>Vertebrata</taxon>
        <taxon>Euteleostomi</taxon>
        <taxon>Amphibia</taxon>
        <taxon>Batrachia</taxon>
        <taxon>Anura</taxon>
        <taxon>Pipoidea</taxon>
        <taxon>Pipidae</taxon>
        <taxon>Xenopodinae</taxon>
        <taxon>Xenopus</taxon>
        <taxon>Silurana</taxon>
    </lineage>
</organism>
<dbReference type="InterPro" id="IPR023795">
    <property type="entry name" value="Serpin_CS"/>
</dbReference>
<dbReference type="SMART" id="SM00093">
    <property type="entry name" value="SERPIN"/>
    <property type="match status" value="1"/>
</dbReference>